<dbReference type="Proteomes" id="UP000609064">
    <property type="component" value="Unassembled WGS sequence"/>
</dbReference>
<keyword evidence="2" id="KW-0413">Isomerase</keyword>
<dbReference type="PANTHER" id="PTHR12110">
    <property type="entry name" value="HYDROXYPYRUVATE ISOMERASE"/>
    <property type="match status" value="1"/>
</dbReference>
<comment type="caution">
    <text evidence="2">The sequence shown here is derived from an EMBL/GenBank/DDBJ whole genome shotgun (WGS) entry which is preliminary data.</text>
</comment>
<reference evidence="2" key="1">
    <citation type="journal article" date="2014" name="Int. J. Syst. Evol. Microbiol.">
        <title>Complete genome sequence of Corynebacterium casei LMG S-19264T (=DSM 44701T), isolated from a smear-ripened cheese.</title>
        <authorList>
            <consortium name="US DOE Joint Genome Institute (JGI-PGF)"/>
            <person name="Walter F."/>
            <person name="Albersmeier A."/>
            <person name="Kalinowski J."/>
            <person name="Ruckert C."/>
        </authorList>
    </citation>
    <scope>NUCLEOTIDE SEQUENCE</scope>
    <source>
        <strain evidence="2">CGMCC 1.15958</strain>
    </source>
</reference>
<dbReference type="GO" id="GO:0016853">
    <property type="term" value="F:isomerase activity"/>
    <property type="evidence" value="ECO:0007669"/>
    <property type="project" value="UniProtKB-KW"/>
</dbReference>
<proteinExistence type="predicted"/>
<sequence>MKVNRRNFLRQTGLIAATPLIASELWSCTPSSKTEEKSSDSTATSSIISEPSVKEFGLQLWTVKEDLAKDPKGVLKSLASYGYKQIESFQGDKGVFWGMTAEDFKSYMDELGMNLISTHCNPDYTMKKETEKEFGKLVDDAASIGMKYLINPFLGSLKTADEWKKAAEGLNRQGEMAAKAGLKVGYHNHHFEFKKFADGTCPEQILLEGTDPKLVDFELDLYWVVKAGEDPEAWFTKYKDRFRLCHVKDYYKEDKMKEIEAKEKQTDPFWPIGGSTIVGTGRIDFPKILSVAKANGMQYYIVEQERFDNTTPLKAVETDAEYMKKLVFA</sequence>
<organism evidence="2 3">
    <name type="scientific">Emticicia aquatilis</name>
    <dbReference type="NCBI Taxonomy" id="1537369"/>
    <lineage>
        <taxon>Bacteria</taxon>
        <taxon>Pseudomonadati</taxon>
        <taxon>Bacteroidota</taxon>
        <taxon>Cytophagia</taxon>
        <taxon>Cytophagales</taxon>
        <taxon>Leadbetterellaceae</taxon>
        <taxon>Emticicia</taxon>
    </lineage>
</organism>
<evidence type="ECO:0000313" key="2">
    <source>
        <dbReference type="EMBL" id="GGD47635.1"/>
    </source>
</evidence>
<protein>
    <submittedName>
        <fullName evidence="2">Sugar phosphate isomerase</fullName>
    </submittedName>
</protein>
<evidence type="ECO:0000313" key="3">
    <source>
        <dbReference type="Proteomes" id="UP000609064"/>
    </source>
</evidence>
<dbReference type="InterPro" id="IPR036237">
    <property type="entry name" value="Xyl_isomerase-like_sf"/>
</dbReference>
<keyword evidence="3" id="KW-1185">Reference proteome</keyword>
<gene>
    <name evidence="2" type="ORF">GCM10011514_09530</name>
</gene>
<dbReference type="RefSeq" id="WP_188764900.1">
    <property type="nucleotide sequence ID" value="NZ_BMKK01000002.1"/>
</dbReference>
<accession>A0A916YKJ8</accession>
<evidence type="ECO:0000259" key="1">
    <source>
        <dbReference type="Pfam" id="PF01261"/>
    </source>
</evidence>
<dbReference type="AlphaFoldDB" id="A0A916YKJ8"/>
<dbReference type="InterPro" id="IPR050312">
    <property type="entry name" value="IolE/XylAMocC-like"/>
</dbReference>
<dbReference type="SUPFAM" id="SSF51658">
    <property type="entry name" value="Xylose isomerase-like"/>
    <property type="match status" value="1"/>
</dbReference>
<dbReference type="Gene3D" id="3.20.20.150">
    <property type="entry name" value="Divalent-metal-dependent TIM barrel enzymes"/>
    <property type="match status" value="1"/>
</dbReference>
<dbReference type="Pfam" id="PF01261">
    <property type="entry name" value="AP_endonuc_2"/>
    <property type="match status" value="1"/>
</dbReference>
<dbReference type="InterPro" id="IPR013022">
    <property type="entry name" value="Xyl_isomerase-like_TIM-brl"/>
</dbReference>
<name>A0A916YKJ8_9BACT</name>
<dbReference type="EMBL" id="BMKK01000002">
    <property type="protein sequence ID" value="GGD47635.1"/>
    <property type="molecule type" value="Genomic_DNA"/>
</dbReference>
<feature type="domain" description="Xylose isomerase-like TIM barrel" evidence="1">
    <location>
        <begin position="77"/>
        <end position="325"/>
    </location>
</feature>
<dbReference type="PANTHER" id="PTHR12110:SF41">
    <property type="entry name" value="INOSOSE DEHYDRATASE"/>
    <property type="match status" value="1"/>
</dbReference>
<reference evidence="2" key="2">
    <citation type="submission" date="2020-09" db="EMBL/GenBank/DDBJ databases">
        <authorList>
            <person name="Sun Q."/>
            <person name="Zhou Y."/>
        </authorList>
    </citation>
    <scope>NUCLEOTIDE SEQUENCE</scope>
    <source>
        <strain evidence="2">CGMCC 1.15958</strain>
    </source>
</reference>